<dbReference type="InterPro" id="IPR000212">
    <property type="entry name" value="DNA_helicase_UvrD/REP"/>
</dbReference>
<dbReference type="InterPro" id="IPR038726">
    <property type="entry name" value="PDDEXK_AddAB-type"/>
</dbReference>
<evidence type="ECO:0000256" key="4">
    <source>
        <dbReference type="ARBA" id="ARBA00022763"/>
    </source>
</evidence>
<keyword evidence="9 15" id="KW-0460">Magnesium</keyword>
<evidence type="ECO:0000256" key="14">
    <source>
        <dbReference type="ARBA" id="ARBA00048988"/>
    </source>
</evidence>
<dbReference type="HAMAP" id="MF_01485">
    <property type="entry name" value="RecB"/>
    <property type="match status" value="1"/>
</dbReference>
<evidence type="ECO:0000256" key="13">
    <source>
        <dbReference type="ARBA" id="ARBA00034617"/>
    </source>
</evidence>
<keyword evidence="7 15" id="KW-0269">Exonuclease</keyword>
<keyword evidence="5 15" id="KW-0378">Hydrolase</keyword>
<dbReference type="InterPro" id="IPR027417">
    <property type="entry name" value="P-loop_NTPase"/>
</dbReference>
<feature type="binding site" evidence="15">
    <location>
        <position position="1147"/>
    </location>
    <ligand>
        <name>Mg(2+)</name>
        <dbReference type="ChEBI" id="CHEBI:18420"/>
    </ligand>
</feature>
<dbReference type="RefSeq" id="WP_188843761.1">
    <property type="nucleotide sequence ID" value="NZ_BMOT01000017.1"/>
</dbReference>
<evidence type="ECO:0000256" key="16">
    <source>
        <dbReference type="PROSITE-ProRule" id="PRU00560"/>
    </source>
</evidence>
<dbReference type="Pfam" id="PF00580">
    <property type="entry name" value="UvrD-helicase"/>
    <property type="match status" value="2"/>
</dbReference>
<evidence type="ECO:0000259" key="18">
    <source>
        <dbReference type="PROSITE" id="PS51217"/>
    </source>
</evidence>
<keyword evidence="3 15" id="KW-0547">Nucleotide-binding</keyword>
<dbReference type="PANTHER" id="PTHR11070">
    <property type="entry name" value="UVRD / RECB / PCRA DNA HELICASE FAMILY MEMBER"/>
    <property type="match status" value="1"/>
</dbReference>
<evidence type="ECO:0000256" key="6">
    <source>
        <dbReference type="ARBA" id="ARBA00022806"/>
    </source>
</evidence>
<dbReference type="InterPro" id="IPR004586">
    <property type="entry name" value="RecB"/>
</dbReference>
<evidence type="ECO:0000256" key="9">
    <source>
        <dbReference type="ARBA" id="ARBA00022842"/>
    </source>
</evidence>
<keyword evidence="2 15" id="KW-0479">Metal-binding</keyword>
<comment type="similarity">
    <text evidence="15">Belongs to the helicase family. UvrD subfamily.</text>
</comment>
<evidence type="ECO:0000313" key="20">
    <source>
        <dbReference type="Proteomes" id="UP001203212"/>
    </source>
</evidence>
<dbReference type="EC" id="3.1.11.5" evidence="15"/>
<dbReference type="Gene3D" id="3.90.320.10">
    <property type="match status" value="1"/>
</dbReference>
<dbReference type="Gene3D" id="3.40.50.300">
    <property type="entry name" value="P-loop containing nucleotide triphosphate hydrolases"/>
    <property type="match status" value="2"/>
</dbReference>
<comment type="catalytic activity">
    <reaction evidence="15">
        <text>Exonucleolytic cleavage (in the presence of ATP) in either 5'- to 3'- or 3'- to 5'-direction to yield 5'-phosphooligonucleotides.</text>
        <dbReference type="EC" id="3.1.11.5"/>
    </reaction>
</comment>
<keyword evidence="6 15" id="KW-0347">Helicase</keyword>
<gene>
    <name evidence="15" type="primary">recB</name>
    <name evidence="19" type="ORF">L2689_03620</name>
</gene>
<dbReference type="PROSITE" id="PS51217">
    <property type="entry name" value="UVRD_HELICASE_CTER"/>
    <property type="match status" value="1"/>
</dbReference>
<dbReference type="InterPro" id="IPR011335">
    <property type="entry name" value="Restrct_endonuc-II-like"/>
</dbReference>
<feature type="domain" description="UvrD-like helicase C-terminal" evidence="18">
    <location>
        <begin position="509"/>
        <end position="805"/>
    </location>
</feature>
<comment type="domain">
    <text evidence="15">The N-terminal DNA-binding domain is a ssDNA-dependent ATPase and has ATP-dependent 3'-5' helicase function. This domain interacts with RecC.</text>
</comment>
<feature type="region of interest" description="Nuclease activity, interacts with RecD and RecA" evidence="15">
    <location>
        <begin position="963"/>
        <end position="1256"/>
    </location>
</feature>
<dbReference type="EMBL" id="JAKILK010000001">
    <property type="protein sequence ID" value="MCL1116330.1"/>
    <property type="molecule type" value="Genomic_DNA"/>
</dbReference>
<feature type="active site" description="For nuclease activity" evidence="15">
    <location>
        <position position="1147"/>
    </location>
</feature>
<dbReference type="PANTHER" id="PTHR11070:SF23">
    <property type="entry name" value="RECBCD ENZYME SUBUNIT RECB"/>
    <property type="match status" value="1"/>
</dbReference>
<dbReference type="InterPro" id="IPR011604">
    <property type="entry name" value="PDDEXK-like_dom_sf"/>
</dbReference>
<evidence type="ECO:0000256" key="12">
    <source>
        <dbReference type="ARBA" id="ARBA00023235"/>
    </source>
</evidence>
<evidence type="ECO:0000256" key="2">
    <source>
        <dbReference type="ARBA" id="ARBA00022723"/>
    </source>
</evidence>
<dbReference type="Gene3D" id="1.10.3170.10">
    <property type="entry name" value="Recbcd, chain B, domain 2"/>
    <property type="match status" value="1"/>
</dbReference>
<name>A0ABT0KYI2_9GAMM</name>
<keyword evidence="1 15" id="KW-0540">Nuclease</keyword>
<accession>A0ABT0KYI2</accession>
<feature type="binding site" evidence="15">
    <location>
        <position position="1022"/>
    </location>
    <ligand>
        <name>Mg(2+)</name>
        <dbReference type="ChEBI" id="CHEBI:18420"/>
    </ligand>
</feature>
<evidence type="ECO:0000256" key="1">
    <source>
        <dbReference type="ARBA" id="ARBA00022722"/>
    </source>
</evidence>
<keyword evidence="4 15" id="KW-0227">DNA damage</keyword>
<dbReference type="Pfam" id="PF12705">
    <property type="entry name" value="PDDEXK_1"/>
    <property type="match status" value="1"/>
</dbReference>
<dbReference type="SUPFAM" id="SSF52540">
    <property type="entry name" value="P-loop containing nucleoside triphosphate hydrolases"/>
    <property type="match status" value="1"/>
</dbReference>
<dbReference type="PROSITE" id="PS51198">
    <property type="entry name" value="UVRD_HELICASE_ATP_BIND"/>
    <property type="match status" value="1"/>
</dbReference>
<organism evidence="19 20">
    <name type="scientific">Shewanella aestuarii</name>
    <dbReference type="NCBI Taxonomy" id="1028752"/>
    <lineage>
        <taxon>Bacteria</taxon>
        <taxon>Pseudomonadati</taxon>
        <taxon>Pseudomonadota</taxon>
        <taxon>Gammaproteobacteria</taxon>
        <taxon>Alteromonadales</taxon>
        <taxon>Shewanellaceae</taxon>
        <taxon>Shewanella</taxon>
    </lineage>
</organism>
<comment type="catalytic activity">
    <reaction evidence="14 15">
        <text>ATP + H2O = ADP + phosphate + H(+)</text>
        <dbReference type="Rhea" id="RHEA:13065"/>
        <dbReference type="ChEBI" id="CHEBI:15377"/>
        <dbReference type="ChEBI" id="CHEBI:15378"/>
        <dbReference type="ChEBI" id="CHEBI:30616"/>
        <dbReference type="ChEBI" id="CHEBI:43474"/>
        <dbReference type="ChEBI" id="CHEBI:456216"/>
        <dbReference type="EC" id="5.6.2.4"/>
    </reaction>
</comment>
<keyword evidence="10 15" id="KW-0238">DNA-binding</keyword>
<feature type="binding site" evidence="16">
    <location>
        <begin position="29"/>
        <end position="36"/>
    </location>
    <ligand>
        <name>ATP</name>
        <dbReference type="ChEBI" id="CHEBI:30616"/>
    </ligand>
</feature>
<evidence type="ECO:0000313" key="19">
    <source>
        <dbReference type="EMBL" id="MCL1116330.1"/>
    </source>
</evidence>
<keyword evidence="12 15" id="KW-0413">Isomerase</keyword>
<comment type="miscellaneous">
    <text evidence="15">In the RecBCD complex, RecB has a slow 3'-5' helicase, an exonuclease activity and loads RecA onto ssDNA, RecD has a fast 5'-3' helicase activity, while RecC stimulates the ATPase and processivity of the RecB helicase and contributes to recognition of the Chi site.</text>
</comment>
<dbReference type="Proteomes" id="UP001203212">
    <property type="component" value="Unassembled WGS sequence"/>
</dbReference>
<dbReference type="SUPFAM" id="SSF52980">
    <property type="entry name" value="Restriction endonuclease-like"/>
    <property type="match status" value="1"/>
</dbReference>
<evidence type="ECO:0000259" key="17">
    <source>
        <dbReference type="PROSITE" id="PS51198"/>
    </source>
</evidence>
<dbReference type="InterPro" id="IPR014017">
    <property type="entry name" value="DNA_helicase_UvrD-like_C"/>
</dbReference>
<dbReference type="InterPro" id="IPR014016">
    <property type="entry name" value="UvrD-like_ATP-bd"/>
</dbReference>
<feature type="binding site" evidence="15">
    <location>
        <position position="1134"/>
    </location>
    <ligand>
        <name>Mg(2+)</name>
        <dbReference type="ChEBI" id="CHEBI:18420"/>
    </ligand>
</feature>
<feature type="domain" description="UvrD-like helicase ATP-binding" evidence="17">
    <location>
        <begin position="8"/>
        <end position="480"/>
    </location>
</feature>
<protein>
    <recommendedName>
        <fullName evidence="15">RecBCD enzyme subunit RecB</fullName>
        <ecNumber evidence="15">3.1.11.5</ecNumber>
        <ecNumber evidence="15">5.6.2.4</ecNumber>
    </recommendedName>
    <alternativeName>
        <fullName evidence="15">DNA 3'-5' helicase subunit RecB</fullName>
    </alternativeName>
    <alternativeName>
        <fullName evidence="15">Exonuclease V subunit RecB</fullName>
        <shortName evidence="15">ExoV subunit RecB</shortName>
    </alternativeName>
    <alternativeName>
        <fullName evidence="15">Helicase/nuclease RecBCD subunit RecB</fullName>
    </alternativeName>
</protein>
<keyword evidence="8 15" id="KW-0067">ATP-binding</keyword>
<feature type="region of interest" description="DNA-binding and helicase activity, interacts with RecC" evidence="15">
    <location>
        <begin position="1"/>
        <end position="908"/>
    </location>
</feature>
<dbReference type="EC" id="5.6.2.4" evidence="15"/>
<reference evidence="19 20" key="1">
    <citation type="submission" date="2022-01" db="EMBL/GenBank/DDBJ databases">
        <title>Whole genome-based taxonomy of the Shewanellaceae.</title>
        <authorList>
            <person name="Martin-Rodriguez A.J."/>
        </authorList>
    </citation>
    <scope>NUCLEOTIDE SEQUENCE [LARGE SCALE GENOMIC DNA]</scope>
    <source>
        <strain evidence="19 20">JCM 17801</strain>
    </source>
</reference>
<comment type="subunit">
    <text evidence="15">Heterotrimer of RecB, RecC and RecD. All subunits contribute to DNA-binding. Interacts with RecA.</text>
</comment>
<evidence type="ECO:0000256" key="5">
    <source>
        <dbReference type="ARBA" id="ARBA00022801"/>
    </source>
</evidence>
<dbReference type="CDD" id="cd22352">
    <property type="entry name" value="RecB_C-like"/>
    <property type="match status" value="1"/>
</dbReference>
<keyword evidence="11 15" id="KW-0234">DNA repair</keyword>
<keyword evidence="20" id="KW-1185">Reference proteome</keyword>
<comment type="cofactor">
    <cofactor evidence="15">
        <name>Mg(2+)</name>
        <dbReference type="ChEBI" id="CHEBI:18420"/>
    </cofactor>
    <text evidence="15">Binds 1 Mg(2+) ion per subunit.</text>
</comment>
<sequence length="1256" mass="140470">MNNAKPANITVSALDALHLPFSGTSLIEASAGTGKTYTISGLYLRLLLGHGGQAPLLCEQILVVTFTNAATEELRDRIRKRIQIAYKRFLGVVTQDHFIEQLYDDIPESEHAIGLKRLDLALKSLDEGAIFTIHGFCQRILADMAFESSLLFESEFTLDDSEYLHHAVRDFWREACYPLPLLLAQQISNTFGEPEKLAHKVRALLGASQATPSDTPEDFINLSESLIQSLQRFKLRWPVEQEATFALLNQLPLNGQRFGKKTDGYPKLQLLFDELTNWVSYGQGLPPQKPMEHLALSELKLNKGGEIPSAQDAPLLDHIERLAALIDEVIPAFLVRAQAGIKQRFIEQKQQRNLMTPDDLLTSLAKALENNADTLPSAIAKRFPIALIDEFQDTDPLQFQIFSTVYQTPDLSAITGHDVQNLSEQSEHQQSGGISALGMLMIGDPKQAIYAFRGADIFTYINARNQTQAHYNLDTNYRSSAQLVEGVNQLFKQHHDPFISAAIPYDAVKTPQSARNKILLEASEQTAALRIKLLKEDPESGLNKTSARQILANDTAAEITRLLTEAQSGLCSINGEPLIAKNIAVLVRDRNEAAVVKAALSARNIGAVFLSRDSVFDTTEAREIALILRALANPKDERAIRAALATELMGYNAIHIHQFNQDETLRQKVLDLFNHWHQLWLSNGIMPALLSLANDTRLVHRLLAKPTTSDDVSNNTAQPLAELASSTSDDDEFISISASGERRLTDFRHLGELLQQKATEVDGSSALINWFEQQLLGNQGQDEQQLRLESEQNLVQIVTIHKSKGLEYPICFVPFISLARGSNRRPEPMLYHNNGQLIWDIHGSDEGWEQYKREALAEDLRLLYVALTRPVYACYLYIANQSRMLKAGISSQLHETAIGYLLGITDKSCDGEQMAAKVAQLATIDAIGVENVADNIGTQVLSDNHDTQQTFVAKNSSRKLGLPWRVGSYSGLVKHLPHEKTAPGADDEDFSEEILAEISPITAQVLDRFSFERGANAGSFMHLVLELFDFTQAETALQPALIKAMQQYGFDQQLWLAPLMDWYQEILATPLIKPDLSQVCLQQLSPQHTLVEMEFYLPINQLQAAQLNSLLGQYGYANDFSFDTLKGMLKGFIDLTFEHQGQFFIADYKSNHLGHQLQDYNPNAMAQAINSHRYNLQYILYTLALHRYLRLRMPNYDYNQHIGGCFYLFLRGMSPNTVGSGVFFDKPDALLIEQLDALFSQAASDNHAIDVEMEQA</sequence>
<evidence type="ECO:0000256" key="7">
    <source>
        <dbReference type="ARBA" id="ARBA00022839"/>
    </source>
</evidence>
<evidence type="ECO:0000256" key="15">
    <source>
        <dbReference type="HAMAP-Rule" id="MF_01485"/>
    </source>
</evidence>
<proteinExistence type="inferred from homology"/>
<comment type="catalytic activity">
    <reaction evidence="13 15">
        <text>Couples ATP hydrolysis with the unwinding of duplex DNA by translocating in the 3'-5' direction.</text>
        <dbReference type="EC" id="5.6.2.4"/>
    </reaction>
</comment>
<dbReference type="Pfam" id="PF13361">
    <property type="entry name" value="UvrD_C"/>
    <property type="match status" value="1"/>
</dbReference>
<evidence type="ECO:0000256" key="10">
    <source>
        <dbReference type="ARBA" id="ARBA00023125"/>
    </source>
</evidence>
<dbReference type="Gene3D" id="1.10.486.10">
    <property type="entry name" value="PCRA, domain 4"/>
    <property type="match status" value="1"/>
</dbReference>
<comment type="function">
    <text evidence="15">A helicase/nuclease that prepares dsDNA breaks (DSB) for recombinational DNA repair. Binds to DSBs and unwinds DNA via a highly rapid and processive ATP-dependent bidirectional helicase activity. Unwinds dsDNA until it encounters a Chi (crossover hotspot instigator) sequence from the 3' direction. Cuts ssDNA a few nucleotides 3' to the Chi site. The properties and activities of the enzyme are changed at Chi. The Chi-altered holoenzyme produces a long 3'-ssDNA overhang and facilitates RecA-binding to the ssDNA for homologous DNA recombination and repair. Holoenzyme degrades any linearized DNA that is unable to undergo homologous recombination. In the holoenzyme this subunit contributes ATPase, 3'-5' helicase, exonuclease activity and loads RecA onto ssDNA.</text>
</comment>
<evidence type="ECO:0000256" key="8">
    <source>
        <dbReference type="ARBA" id="ARBA00022840"/>
    </source>
</evidence>
<comment type="caution">
    <text evidence="19">The sequence shown here is derived from an EMBL/GenBank/DDBJ whole genome shotgun (WGS) entry which is preliminary data.</text>
</comment>
<evidence type="ECO:0000256" key="3">
    <source>
        <dbReference type="ARBA" id="ARBA00022741"/>
    </source>
</evidence>
<evidence type="ECO:0000256" key="11">
    <source>
        <dbReference type="ARBA" id="ARBA00023204"/>
    </source>
</evidence>
<comment type="domain">
    <text evidence="15">The C-terminal domain has nuclease activity and interacts with RecD. It interacts with RecA, facilitating its loading onto ssDNA.</text>
</comment>